<dbReference type="Proteomes" id="UP001165381">
    <property type="component" value="Unassembled WGS sequence"/>
</dbReference>
<organism evidence="2 3">
    <name type="scientific">Jejuia spongiicola</name>
    <dbReference type="NCBI Taxonomy" id="2942207"/>
    <lineage>
        <taxon>Bacteria</taxon>
        <taxon>Pseudomonadati</taxon>
        <taxon>Bacteroidota</taxon>
        <taxon>Flavobacteriia</taxon>
        <taxon>Flavobacteriales</taxon>
        <taxon>Flavobacteriaceae</taxon>
        <taxon>Jejuia</taxon>
    </lineage>
</organism>
<evidence type="ECO:0000313" key="2">
    <source>
        <dbReference type="EMBL" id="MCL6294437.1"/>
    </source>
</evidence>
<evidence type="ECO:0000256" key="1">
    <source>
        <dbReference type="SAM" id="MobiDB-lite"/>
    </source>
</evidence>
<feature type="region of interest" description="Disordered" evidence="1">
    <location>
        <begin position="95"/>
        <end position="140"/>
    </location>
</feature>
<proteinExistence type="predicted"/>
<evidence type="ECO:0000313" key="3">
    <source>
        <dbReference type="Proteomes" id="UP001165381"/>
    </source>
</evidence>
<name>A0ABT0QBS7_9FLAO</name>
<keyword evidence="3" id="KW-1185">Reference proteome</keyword>
<protein>
    <submittedName>
        <fullName evidence="2">DUF3570 domain-containing protein</fullName>
    </submittedName>
</protein>
<dbReference type="EMBL" id="JAMFLZ010000002">
    <property type="protein sequence ID" value="MCL6294437.1"/>
    <property type="molecule type" value="Genomic_DNA"/>
</dbReference>
<reference evidence="2" key="1">
    <citation type="submission" date="2022-05" db="EMBL/GenBank/DDBJ databases">
        <authorList>
            <person name="Park J.-S."/>
        </authorList>
    </citation>
    <scope>NUCLEOTIDE SEQUENCE</scope>
    <source>
        <strain evidence="2">2012CJ34-3</strain>
    </source>
</reference>
<dbReference type="InterPro" id="IPR021953">
    <property type="entry name" value="DUF3570"/>
</dbReference>
<comment type="caution">
    <text evidence="2">The sequence shown here is derived from an EMBL/GenBank/DDBJ whole genome shotgun (WGS) entry which is preliminary data.</text>
</comment>
<accession>A0ABT0QBS7</accession>
<gene>
    <name evidence="2" type="ORF">M3P09_05490</name>
</gene>
<sequence length="490" mass="55234">MKYSILTIIFFCTFFGFSQTKQRDTLNAYKKRVLETTEIDFLMSYYKQEGNHASVTGGVGNEELTDVTPTFVVAIPLNADDILTIDAGISTYTSASSSNLDPFDSSGASNGNYDDDDDNSNSGNNNQTSNVTGSPWVASSGASAQDTWSSINVGYSHSSDDRNTIWTTNAGFATEYDYTSVGFGSGLTKLFNEKNTEIGIKAQVYLDTWSPKYPTELDSYIEAGENLNNGFFNGIDILNQDGNIIDKNSVTVWSPFNTTLIQNKSRNSYSLSFSFSQILSKNAQFSVFFDVVQQKGWLANPMQRVYFGDRANYYIGNAASIPNYTSPTNRDVFHLADDIERLPNSRFKIPIGARFNYYINETVSLRTYYRYYFDDWGVNSHTFSLELPIKLSTGKFTLYPTYRFYNQTAADYFAPYEAHVATSEFYTSDYDLSKFNSSQYGLGLRYTDIFTKFKIFNFGLKSFDVKYSMYDRSDGLKAGIISTGFKFVLD</sequence>
<feature type="compositionally biased region" description="Low complexity" evidence="1">
    <location>
        <begin position="120"/>
        <end position="130"/>
    </location>
</feature>
<dbReference type="RefSeq" id="WP_249972329.1">
    <property type="nucleotide sequence ID" value="NZ_JAMFLZ010000002.1"/>
</dbReference>
<dbReference type="Pfam" id="PF12094">
    <property type="entry name" value="DUF3570"/>
    <property type="match status" value="1"/>
</dbReference>